<dbReference type="RefSeq" id="WP_283412590.1">
    <property type="nucleotide sequence ID" value="NZ_FXUA01000003.1"/>
</dbReference>
<feature type="transmembrane region" description="Helical" evidence="1">
    <location>
        <begin position="12"/>
        <end position="31"/>
    </location>
</feature>
<keyword evidence="1" id="KW-0812">Transmembrane</keyword>
<evidence type="ECO:0000256" key="1">
    <source>
        <dbReference type="SAM" id="Phobius"/>
    </source>
</evidence>
<evidence type="ECO:0000313" key="3">
    <source>
        <dbReference type="Proteomes" id="UP001157915"/>
    </source>
</evidence>
<protein>
    <submittedName>
        <fullName evidence="2">Uncharacterized protein</fullName>
    </submittedName>
</protein>
<sequence>MISLKGAGSYKFWLLVVGWWLVVVGWWLLVVPIEIKGWRLRQDEVGSLEVIPVESLVF</sequence>
<name>A0ABY1NWI2_9BACT</name>
<dbReference type="EMBL" id="FXUA01000003">
    <property type="protein sequence ID" value="SMP19984.1"/>
    <property type="molecule type" value="Genomic_DNA"/>
</dbReference>
<organism evidence="2 3">
    <name type="scientific">Algoriphagus winogradskyi</name>
    <dbReference type="NCBI Taxonomy" id="237017"/>
    <lineage>
        <taxon>Bacteria</taxon>
        <taxon>Pseudomonadati</taxon>
        <taxon>Bacteroidota</taxon>
        <taxon>Cytophagia</taxon>
        <taxon>Cytophagales</taxon>
        <taxon>Cyclobacteriaceae</taxon>
        <taxon>Algoriphagus</taxon>
    </lineage>
</organism>
<accession>A0ABY1NWI2</accession>
<gene>
    <name evidence="2" type="ORF">SAMN06265367_10354</name>
</gene>
<keyword evidence="1" id="KW-1133">Transmembrane helix</keyword>
<proteinExistence type="predicted"/>
<dbReference type="Proteomes" id="UP001157915">
    <property type="component" value="Unassembled WGS sequence"/>
</dbReference>
<evidence type="ECO:0000313" key="2">
    <source>
        <dbReference type="EMBL" id="SMP19984.1"/>
    </source>
</evidence>
<keyword evidence="3" id="KW-1185">Reference proteome</keyword>
<reference evidence="2 3" key="1">
    <citation type="submission" date="2017-05" db="EMBL/GenBank/DDBJ databases">
        <authorList>
            <person name="Varghese N."/>
            <person name="Submissions S."/>
        </authorList>
    </citation>
    <scope>NUCLEOTIDE SEQUENCE [LARGE SCALE GENOMIC DNA]</scope>
    <source>
        <strain evidence="2 3">DSM 15360</strain>
    </source>
</reference>
<comment type="caution">
    <text evidence="2">The sequence shown here is derived from an EMBL/GenBank/DDBJ whole genome shotgun (WGS) entry which is preliminary data.</text>
</comment>
<keyword evidence="1" id="KW-0472">Membrane</keyword>